<reference evidence="1 2" key="1">
    <citation type="submission" date="2015-05" db="EMBL/GenBank/DDBJ databases">
        <title>Evolution of Trichinella species and genotypes.</title>
        <authorList>
            <person name="Korhonen P.K."/>
            <person name="Edoardo P."/>
            <person name="Giuseppe L.R."/>
            <person name="Gasser R.B."/>
        </authorList>
    </citation>
    <scope>NUCLEOTIDE SEQUENCE [LARGE SCALE GENOMIC DNA]</scope>
    <source>
        <strain evidence="1">ISS10</strain>
    </source>
</reference>
<evidence type="ECO:0000313" key="2">
    <source>
        <dbReference type="Proteomes" id="UP000054721"/>
    </source>
</evidence>
<organism evidence="1 2">
    <name type="scientific">Trichinella nativa</name>
    <dbReference type="NCBI Taxonomy" id="6335"/>
    <lineage>
        <taxon>Eukaryota</taxon>
        <taxon>Metazoa</taxon>
        <taxon>Ecdysozoa</taxon>
        <taxon>Nematoda</taxon>
        <taxon>Enoplea</taxon>
        <taxon>Dorylaimia</taxon>
        <taxon>Trichinellida</taxon>
        <taxon>Trichinellidae</taxon>
        <taxon>Trichinella</taxon>
    </lineage>
</organism>
<gene>
    <name evidence="1" type="ORF">T02_1326</name>
</gene>
<protein>
    <submittedName>
        <fullName evidence="1">Uncharacterized protein</fullName>
    </submittedName>
</protein>
<dbReference type="EMBL" id="JYDW01000834">
    <property type="protein sequence ID" value="KRZ47403.1"/>
    <property type="molecule type" value="Genomic_DNA"/>
</dbReference>
<proteinExistence type="predicted"/>
<dbReference type="AlphaFoldDB" id="A0A0V1KJF5"/>
<evidence type="ECO:0000313" key="1">
    <source>
        <dbReference type="EMBL" id="KRZ47403.1"/>
    </source>
</evidence>
<dbReference type="Proteomes" id="UP000054721">
    <property type="component" value="Unassembled WGS sequence"/>
</dbReference>
<sequence>MRPIQRLSPDLNQISQIEQHYEKILFGDLIPVLVI</sequence>
<name>A0A0V1KJF5_9BILA</name>
<accession>A0A0V1KJF5</accession>
<comment type="caution">
    <text evidence="1">The sequence shown here is derived from an EMBL/GenBank/DDBJ whole genome shotgun (WGS) entry which is preliminary data.</text>
</comment>
<keyword evidence="2" id="KW-1185">Reference proteome</keyword>